<dbReference type="Gene3D" id="2.40.50.1060">
    <property type="match status" value="1"/>
</dbReference>
<feature type="domain" description="RPA43 OB" evidence="6">
    <location>
        <begin position="107"/>
        <end position="229"/>
    </location>
</feature>
<dbReference type="Gene3D" id="3.30.1490.120">
    <property type="entry name" value="RNA polymerase Rpb7-like, N-terminal domain"/>
    <property type="match status" value="1"/>
</dbReference>
<accession>A0A7S2WPU6</accession>
<evidence type="ECO:0000256" key="3">
    <source>
        <dbReference type="ARBA" id="ARBA00023163"/>
    </source>
</evidence>
<dbReference type="InterPro" id="IPR045113">
    <property type="entry name" value="Rpb7-like"/>
</dbReference>
<evidence type="ECO:0000313" key="7">
    <source>
        <dbReference type="EMBL" id="CAD9701338.1"/>
    </source>
</evidence>
<proteinExistence type="predicted"/>
<evidence type="ECO:0000256" key="4">
    <source>
        <dbReference type="ARBA" id="ARBA00023242"/>
    </source>
</evidence>
<keyword evidence="3" id="KW-0804">Transcription</keyword>
<keyword evidence="4" id="KW-0539">Nucleus</keyword>
<sequence>MSVVAAGGGRKRARSESVSSVVGKDSPFRLMKFEATMSLPPAYIGNAFQGISELLNARLLKYDERLGGVMLSYSGVRLEQPHGCVFNEVPELQFRVRSRALLFSASAGMRLQGTVNQITAGHIMLLVYGAFQVSIDREHIPEKYTYSSSLERYVSSNDDDEIIELGTLVEFAVIRFRDEGGPWFIEGSLLLDGVSSAVSSNIEASTESTPSKKKKKHKTPKKSKSTEKKKKKSKKAK</sequence>
<organism evidence="7">
    <name type="scientific">Mucochytrium quahogii</name>
    <dbReference type="NCBI Taxonomy" id="96639"/>
    <lineage>
        <taxon>Eukaryota</taxon>
        <taxon>Sar</taxon>
        <taxon>Stramenopiles</taxon>
        <taxon>Bigyra</taxon>
        <taxon>Labyrinthulomycetes</taxon>
        <taxon>Thraustochytrida</taxon>
        <taxon>Thraustochytriidae</taxon>
        <taxon>Mucochytrium</taxon>
    </lineage>
</organism>
<reference evidence="7" key="1">
    <citation type="submission" date="2021-01" db="EMBL/GenBank/DDBJ databases">
        <authorList>
            <person name="Corre E."/>
            <person name="Pelletier E."/>
            <person name="Niang G."/>
            <person name="Scheremetjew M."/>
            <person name="Finn R."/>
            <person name="Kale V."/>
            <person name="Holt S."/>
            <person name="Cochrane G."/>
            <person name="Meng A."/>
            <person name="Brown T."/>
            <person name="Cohen L."/>
        </authorList>
    </citation>
    <scope>NUCLEOTIDE SEQUENCE</scope>
    <source>
        <strain evidence="7">NY070348D</strain>
    </source>
</reference>
<keyword evidence="2" id="KW-0240">DNA-directed RNA polymerase</keyword>
<dbReference type="EMBL" id="HBHK01023025">
    <property type="protein sequence ID" value="CAD9701341.1"/>
    <property type="molecule type" value="Transcribed_RNA"/>
</dbReference>
<dbReference type="InterPro" id="IPR036898">
    <property type="entry name" value="RNA_pol_Rpb7-like_N_sf"/>
</dbReference>
<dbReference type="AlphaFoldDB" id="A0A7S2WPU6"/>
<dbReference type="GO" id="GO:0006352">
    <property type="term" value="P:DNA-templated transcription initiation"/>
    <property type="evidence" value="ECO:0007669"/>
    <property type="project" value="InterPro"/>
</dbReference>
<dbReference type="GO" id="GO:0005736">
    <property type="term" value="C:RNA polymerase I complex"/>
    <property type="evidence" value="ECO:0007669"/>
    <property type="project" value="TreeGrafter"/>
</dbReference>
<evidence type="ECO:0000256" key="1">
    <source>
        <dbReference type="ARBA" id="ARBA00004123"/>
    </source>
</evidence>
<dbReference type="InterPro" id="IPR041178">
    <property type="entry name" value="RPA43_OB"/>
</dbReference>
<evidence type="ECO:0000313" key="8">
    <source>
        <dbReference type="EMBL" id="CAD9701341.1"/>
    </source>
</evidence>
<feature type="compositionally biased region" description="Basic residues" evidence="5">
    <location>
        <begin position="211"/>
        <end position="237"/>
    </location>
</feature>
<dbReference type="SUPFAM" id="SSF50249">
    <property type="entry name" value="Nucleic acid-binding proteins"/>
    <property type="match status" value="1"/>
</dbReference>
<dbReference type="PANTHER" id="PTHR12709:SF5">
    <property type="entry name" value="DNA-DIRECTED RNA POLYMERASE I SUBUNIT RPA43"/>
    <property type="match status" value="1"/>
</dbReference>
<feature type="region of interest" description="Disordered" evidence="5">
    <location>
        <begin position="201"/>
        <end position="237"/>
    </location>
</feature>
<evidence type="ECO:0000259" key="6">
    <source>
        <dbReference type="Pfam" id="PF17875"/>
    </source>
</evidence>
<evidence type="ECO:0000256" key="5">
    <source>
        <dbReference type="SAM" id="MobiDB-lite"/>
    </source>
</evidence>
<gene>
    <name evidence="7" type="ORF">QSP1433_LOCUS14554</name>
    <name evidence="8" type="ORF">QSP1433_LOCUS14555</name>
</gene>
<dbReference type="PANTHER" id="PTHR12709">
    <property type="entry name" value="DNA-DIRECTED RNA POLYMERASE II, III"/>
    <property type="match status" value="1"/>
</dbReference>
<dbReference type="GO" id="GO:0006362">
    <property type="term" value="P:transcription elongation by RNA polymerase I"/>
    <property type="evidence" value="ECO:0007669"/>
    <property type="project" value="TreeGrafter"/>
</dbReference>
<protein>
    <recommendedName>
        <fullName evidence="6">RPA43 OB domain-containing protein</fullName>
    </recommendedName>
</protein>
<dbReference type="EMBL" id="HBHK01023024">
    <property type="protein sequence ID" value="CAD9701338.1"/>
    <property type="molecule type" value="Transcribed_RNA"/>
</dbReference>
<dbReference type="InterPro" id="IPR012340">
    <property type="entry name" value="NA-bd_OB-fold"/>
</dbReference>
<name>A0A7S2WPU6_9STRA</name>
<evidence type="ECO:0000256" key="2">
    <source>
        <dbReference type="ARBA" id="ARBA00022478"/>
    </source>
</evidence>
<comment type="subcellular location">
    <subcellularLocation>
        <location evidence="1">Nucleus</location>
    </subcellularLocation>
</comment>
<dbReference type="Pfam" id="PF17875">
    <property type="entry name" value="RPA43_OB"/>
    <property type="match status" value="1"/>
</dbReference>